<feature type="domain" description="NodB homology" evidence="3">
    <location>
        <begin position="42"/>
        <end position="284"/>
    </location>
</feature>
<dbReference type="EMBL" id="QUOV01000001">
    <property type="protein sequence ID" value="REL37248.1"/>
    <property type="molecule type" value="Genomic_DNA"/>
</dbReference>
<gene>
    <name evidence="4" type="ORF">DXX92_00685</name>
</gene>
<protein>
    <submittedName>
        <fullName evidence="4">Polysaccharide deacetylase</fullName>
    </submittedName>
</protein>
<keyword evidence="2" id="KW-0732">Signal</keyword>
<evidence type="ECO:0000256" key="2">
    <source>
        <dbReference type="ARBA" id="ARBA00022729"/>
    </source>
</evidence>
<evidence type="ECO:0000256" key="1">
    <source>
        <dbReference type="ARBA" id="ARBA00004613"/>
    </source>
</evidence>
<comment type="caution">
    <text evidence="4">The sequence shown here is derived from an EMBL/GenBank/DDBJ whole genome shotgun (WGS) entry which is preliminary data.</text>
</comment>
<dbReference type="Pfam" id="PF01522">
    <property type="entry name" value="Polysacc_deac_1"/>
    <property type="match status" value="1"/>
</dbReference>
<evidence type="ECO:0000259" key="3">
    <source>
        <dbReference type="PROSITE" id="PS51677"/>
    </source>
</evidence>
<proteinExistence type="predicted"/>
<evidence type="ECO:0000313" key="4">
    <source>
        <dbReference type="EMBL" id="REL37248.1"/>
    </source>
</evidence>
<organism evidence="4 5">
    <name type="scientific">Thalassotalea euphylliae</name>
    <dbReference type="NCBI Taxonomy" id="1655234"/>
    <lineage>
        <taxon>Bacteria</taxon>
        <taxon>Pseudomonadati</taxon>
        <taxon>Pseudomonadota</taxon>
        <taxon>Gammaproteobacteria</taxon>
        <taxon>Alteromonadales</taxon>
        <taxon>Colwelliaceae</taxon>
        <taxon>Thalassotalea</taxon>
    </lineage>
</organism>
<dbReference type="GO" id="GO:0005975">
    <property type="term" value="P:carbohydrate metabolic process"/>
    <property type="evidence" value="ECO:0007669"/>
    <property type="project" value="InterPro"/>
</dbReference>
<dbReference type="Proteomes" id="UP000256999">
    <property type="component" value="Unassembled WGS sequence"/>
</dbReference>
<dbReference type="OrthoDB" id="9814639at2"/>
<dbReference type="PANTHER" id="PTHR34216:SF3">
    <property type="entry name" value="POLY-BETA-1,6-N-ACETYL-D-GLUCOSAMINE N-DEACETYLASE"/>
    <property type="match status" value="1"/>
</dbReference>
<dbReference type="SUPFAM" id="SSF88713">
    <property type="entry name" value="Glycoside hydrolase/deacetylase"/>
    <property type="match status" value="1"/>
</dbReference>
<dbReference type="PROSITE" id="PS51677">
    <property type="entry name" value="NODB"/>
    <property type="match status" value="1"/>
</dbReference>
<dbReference type="CDD" id="cd10918">
    <property type="entry name" value="CE4_NodB_like_5s_6s"/>
    <property type="match status" value="1"/>
</dbReference>
<dbReference type="AlphaFoldDB" id="A0A3E0UJS0"/>
<name>A0A3E0UJS0_9GAMM</name>
<reference evidence="4 5" key="1">
    <citation type="submission" date="2018-08" db="EMBL/GenBank/DDBJ databases">
        <title>Thalassotalea euphylliae genome.</title>
        <authorList>
            <person name="Summers S."/>
            <person name="Rice S.A."/>
            <person name="Freckelton M.L."/>
            <person name="Nedved B.T."/>
            <person name="Hadfield M.G."/>
        </authorList>
    </citation>
    <scope>NUCLEOTIDE SEQUENCE [LARGE SCALE GENOMIC DNA]</scope>
    <source>
        <strain evidence="4 5">H2</strain>
    </source>
</reference>
<dbReference type="GO" id="GO:0016810">
    <property type="term" value="F:hydrolase activity, acting on carbon-nitrogen (but not peptide) bonds"/>
    <property type="evidence" value="ECO:0007669"/>
    <property type="project" value="InterPro"/>
</dbReference>
<comment type="subcellular location">
    <subcellularLocation>
        <location evidence="1">Secreted</location>
    </subcellularLocation>
</comment>
<sequence length="284" mass="32226">MRPSEPFAEEFDWQMQLVAKYYTPISLSDAIKALKSDTLPDNAICVTFDDGYLNNLTVAEPILRKYGIPATVYVATGYSGGSNMFNDRILDLIGDTQHAQFNLSAVGIEKQSVNDTQSRIRLAHKIIGKIKYLHFDERNEVVDRLYRDNQAQEYDARMMTPAQIQELAFKGVEIGAHTQDHPILASLDVEEQQRQIVASKEALEIILSQPVKHFAYPNGKLNDDYSEQTADIVKTLGFDSAVSTHWGISTVASDFHQMRRFTPWDATPVKFHLRMMLNQLRGEQ</sequence>
<evidence type="ECO:0000313" key="5">
    <source>
        <dbReference type="Proteomes" id="UP000256999"/>
    </source>
</evidence>
<dbReference type="GO" id="GO:0005576">
    <property type="term" value="C:extracellular region"/>
    <property type="evidence" value="ECO:0007669"/>
    <property type="project" value="UniProtKB-SubCell"/>
</dbReference>
<dbReference type="InterPro" id="IPR011330">
    <property type="entry name" value="Glyco_hydro/deAcase_b/a-brl"/>
</dbReference>
<dbReference type="InterPro" id="IPR051398">
    <property type="entry name" value="Polysacch_Deacetylase"/>
</dbReference>
<dbReference type="PANTHER" id="PTHR34216">
    <property type="match status" value="1"/>
</dbReference>
<accession>A0A3E0UJS0</accession>
<dbReference type="Gene3D" id="3.20.20.370">
    <property type="entry name" value="Glycoside hydrolase/deacetylase"/>
    <property type="match status" value="1"/>
</dbReference>
<dbReference type="InterPro" id="IPR002509">
    <property type="entry name" value="NODB_dom"/>
</dbReference>